<dbReference type="VEuPathDB" id="FungiDB:UREG_06744"/>
<sequence>MKLHLGSILTLLLLNSPFLSGLPLDDKPDDSSTVVERSPTALQRRVVNGHVKLRWEHKDRPNAFWGHFGKPNFDDTPYLLPDNQRHDRSAIIAQSNHFAKQAYDYIRNSFPDFKPPSFLVAVVYVPDIGFYFGTKPPMGNFRGEDMISPIAATIAPHWKAASYPRTEIRHLHSEDSALYTLEEFVGKHPSVLARWGARGNQPYRGSSYMAVYGYFNDGPVGIVRPCSLQTPNNPITCYTMLSALGVGSLVTEWT</sequence>
<dbReference type="InParanoid" id="C4JW02"/>
<dbReference type="RefSeq" id="XP_002583777.1">
    <property type="nucleotide sequence ID" value="XM_002583731.1"/>
</dbReference>
<name>C4JW02_UNCRE</name>
<keyword evidence="3" id="KW-1185">Reference proteome</keyword>
<proteinExistence type="predicted"/>
<organism evidence="2 3">
    <name type="scientific">Uncinocarpus reesii (strain UAMH 1704)</name>
    <dbReference type="NCBI Taxonomy" id="336963"/>
    <lineage>
        <taxon>Eukaryota</taxon>
        <taxon>Fungi</taxon>
        <taxon>Dikarya</taxon>
        <taxon>Ascomycota</taxon>
        <taxon>Pezizomycotina</taxon>
        <taxon>Eurotiomycetes</taxon>
        <taxon>Eurotiomycetidae</taxon>
        <taxon>Onygenales</taxon>
        <taxon>Onygenaceae</taxon>
        <taxon>Uncinocarpus</taxon>
    </lineage>
</organism>
<dbReference type="KEGG" id="ure:UREG_06744"/>
<feature type="signal peptide" evidence="1">
    <location>
        <begin position="1"/>
        <end position="21"/>
    </location>
</feature>
<gene>
    <name evidence="2" type="ORF">UREG_06744</name>
</gene>
<protein>
    <submittedName>
        <fullName evidence="2">Uncharacterized protein</fullName>
    </submittedName>
</protein>
<evidence type="ECO:0000256" key="1">
    <source>
        <dbReference type="SAM" id="SignalP"/>
    </source>
</evidence>
<dbReference type="EMBL" id="CH476618">
    <property type="protein sequence ID" value="EEP81879.1"/>
    <property type="molecule type" value="Genomic_DNA"/>
</dbReference>
<dbReference type="OrthoDB" id="3779406at2759"/>
<dbReference type="GeneID" id="8442932"/>
<dbReference type="HOGENOM" id="CLU_1094969_0_0_1"/>
<dbReference type="AlphaFoldDB" id="C4JW02"/>
<accession>C4JW02</accession>
<reference evidence="3" key="1">
    <citation type="journal article" date="2009" name="Genome Res.">
        <title>Comparative genomic analyses of the human fungal pathogens Coccidioides and their relatives.</title>
        <authorList>
            <person name="Sharpton T.J."/>
            <person name="Stajich J.E."/>
            <person name="Rounsley S.D."/>
            <person name="Gardner M.J."/>
            <person name="Wortman J.R."/>
            <person name="Jordar V.S."/>
            <person name="Maiti R."/>
            <person name="Kodira C.D."/>
            <person name="Neafsey D.E."/>
            <person name="Zeng Q."/>
            <person name="Hung C.-Y."/>
            <person name="McMahan C."/>
            <person name="Muszewska A."/>
            <person name="Grynberg M."/>
            <person name="Mandel M.A."/>
            <person name="Kellner E.M."/>
            <person name="Barker B.M."/>
            <person name="Galgiani J.N."/>
            <person name="Orbach M.J."/>
            <person name="Kirkland T.N."/>
            <person name="Cole G.T."/>
            <person name="Henn M.R."/>
            <person name="Birren B.W."/>
            <person name="Taylor J.W."/>
        </authorList>
    </citation>
    <scope>NUCLEOTIDE SEQUENCE [LARGE SCALE GENOMIC DNA]</scope>
    <source>
        <strain evidence="3">UAMH 1704</strain>
    </source>
</reference>
<evidence type="ECO:0000313" key="2">
    <source>
        <dbReference type="EMBL" id="EEP81879.1"/>
    </source>
</evidence>
<feature type="chain" id="PRO_5002939712" evidence="1">
    <location>
        <begin position="22"/>
        <end position="254"/>
    </location>
</feature>
<dbReference type="Proteomes" id="UP000002058">
    <property type="component" value="Unassembled WGS sequence"/>
</dbReference>
<evidence type="ECO:0000313" key="3">
    <source>
        <dbReference type="Proteomes" id="UP000002058"/>
    </source>
</evidence>
<keyword evidence="1" id="KW-0732">Signal</keyword>